<feature type="region of interest" description="Disordered" evidence="4">
    <location>
        <begin position="287"/>
        <end position="307"/>
    </location>
</feature>
<evidence type="ECO:0000259" key="5">
    <source>
        <dbReference type="Pfam" id="PF00535"/>
    </source>
</evidence>
<organism evidence="6 7">
    <name type="scientific">Neorhodopirellula pilleata</name>
    <dbReference type="NCBI Taxonomy" id="2714738"/>
    <lineage>
        <taxon>Bacteria</taxon>
        <taxon>Pseudomonadati</taxon>
        <taxon>Planctomycetota</taxon>
        <taxon>Planctomycetia</taxon>
        <taxon>Pirellulales</taxon>
        <taxon>Pirellulaceae</taxon>
        <taxon>Neorhodopirellula</taxon>
    </lineage>
</organism>
<dbReference type="RefSeq" id="WP_146579447.1">
    <property type="nucleotide sequence ID" value="NZ_SJPM01000009.1"/>
</dbReference>
<dbReference type="Pfam" id="PF00535">
    <property type="entry name" value="Glycos_transf_2"/>
    <property type="match status" value="1"/>
</dbReference>
<dbReference type="CDD" id="cd00761">
    <property type="entry name" value="Glyco_tranf_GTA_type"/>
    <property type="match status" value="1"/>
</dbReference>
<dbReference type="Proteomes" id="UP000316213">
    <property type="component" value="Unassembled WGS sequence"/>
</dbReference>
<comment type="caution">
    <text evidence="6">The sequence shown here is derived from an EMBL/GenBank/DDBJ whole genome shotgun (WGS) entry which is preliminary data.</text>
</comment>
<keyword evidence="7" id="KW-1185">Reference proteome</keyword>
<dbReference type="OrthoDB" id="9784574at2"/>
<sequence length="307" mass="34729">MNYALVTPAKNEEAFIEKALKSVVAQTVLPLRWVIVNDGSTDRTSEIVTSYQQRFPFIRLVNRESGQHCFGSKVNAFRAGYAELEDVSFDFIGNLDADIELPCDYYERLLAGFADDAKLGLSGGTRYDLCNGEFVKIRFSEFSIGGAYQLFRRECFDAIGGYLPLEMGGEDLMACVMARQFGWRVCTREDILVHHYRSTGTAQGSQMRLGFRTGKKNFLLGYHPVFECIKLMRITRVGDLRDHLSEFAGFVVAAMQGGTRQVPNETVKFLRTEQLDRLKQTVLRFRDPASGDRTRRHALPSSKRVEG</sequence>
<evidence type="ECO:0000256" key="3">
    <source>
        <dbReference type="ARBA" id="ARBA00022679"/>
    </source>
</evidence>
<dbReference type="GO" id="GO:0050501">
    <property type="term" value="F:hyaluronan synthase activity"/>
    <property type="evidence" value="ECO:0007669"/>
    <property type="project" value="UniProtKB-EC"/>
</dbReference>
<dbReference type="InterPro" id="IPR029044">
    <property type="entry name" value="Nucleotide-diphossugar_trans"/>
</dbReference>
<dbReference type="Gene3D" id="3.90.550.10">
    <property type="entry name" value="Spore Coat Polysaccharide Biosynthesis Protein SpsA, Chain A"/>
    <property type="match status" value="1"/>
</dbReference>
<dbReference type="PANTHER" id="PTHR43630:SF1">
    <property type="entry name" value="POLY-BETA-1,6-N-ACETYL-D-GLUCOSAMINE SYNTHASE"/>
    <property type="match status" value="1"/>
</dbReference>
<evidence type="ECO:0000256" key="1">
    <source>
        <dbReference type="ARBA" id="ARBA00006739"/>
    </source>
</evidence>
<evidence type="ECO:0000256" key="4">
    <source>
        <dbReference type="SAM" id="MobiDB-lite"/>
    </source>
</evidence>
<dbReference type="EMBL" id="SJPM01000009">
    <property type="protein sequence ID" value="TWT93634.1"/>
    <property type="molecule type" value="Genomic_DNA"/>
</dbReference>
<proteinExistence type="inferred from homology"/>
<accession>A0A5C6A1C8</accession>
<feature type="domain" description="Glycosyltransferase 2-like" evidence="5">
    <location>
        <begin position="6"/>
        <end position="127"/>
    </location>
</feature>
<name>A0A5C6A1C8_9BACT</name>
<gene>
    <name evidence="6" type="primary">hyaD</name>
    <name evidence="6" type="ORF">Pla100_41520</name>
</gene>
<keyword evidence="3 6" id="KW-0808">Transferase</keyword>
<dbReference type="InterPro" id="IPR001173">
    <property type="entry name" value="Glyco_trans_2-like"/>
</dbReference>
<evidence type="ECO:0000256" key="2">
    <source>
        <dbReference type="ARBA" id="ARBA00022676"/>
    </source>
</evidence>
<evidence type="ECO:0000313" key="7">
    <source>
        <dbReference type="Proteomes" id="UP000316213"/>
    </source>
</evidence>
<dbReference type="PANTHER" id="PTHR43630">
    <property type="entry name" value="POLY-BETA-1,6-N-ACETYL-D-GLUCOSAMINE SYNTHASE"/>
    <property type="match status" value="1"/>
</dbReference>
<protein>
    <submittedName>
        <fullName evidence="6">Hyaluronan synthase</fullName>
        <ecNumber evidence="6">2.4.1.212</ecNumber>
    </submittedName>
</protein>
<keyword evidence="2 6" id="KW-0328">Glycosyltransferase</keyword>
<dbReference type="AlphaFoldDB" id="A0A5C6A1C8"/>
<evidence type="ECO:0000313" key="6">
    <source>
        <dbReference type="EMBL" id="TWT93634.1"/>
    </source>
</evidence>
<dbReference type="SUPFAM" id="SSF53448">
    <property type="entry name" value="Nucleotide-diphospho-sugar transferases"/>
    <property type="match status" value="1"/>
</dbReference>
<reference evidence="6 7" key="1">
    <citation type="submission" date="2019-02" db="EMBL/GenBank/DDBJ databases">
        <title>Deep-cultivation of Planctomycetes and their phenomic and genomic characterization uncovers novel biology.</title>
        <authorList>
            <person name="Wiegand S."/>
            <person name="Jogler M."/>
            <person name="Boedeker C."/>
            <person name="Pinto D."/>
            <person name="Vollmers J."/>
            <person name="Rivas-Marin E."/>
            <person name="Kohn T."/>
            <person name="Peeters S.H."/>
            <person name="Heuer A."/>
            <person name="Rast P."/>
            <person name="Oberbeckmann S."/>
            <person name="Bunk B."/>
            <person name="Jeske O."/>
            <person name="Meyerdierks A."/>
            <person name="Storesund J.E."/>
            <person name="Kallscheuer N."/>
            <person name="Luecker S."/>
            <person name="Lage O.M."/>
            <person name="Pohl T."/>
            <person name="Merkel B.J."/>
            <person name="Hornburger P."/>
            <person name="Mueller R.-W."/>
            <person name="Bruemmer F."/>
            <person name="Labrenz M."/>
            <person name="Spormann A.M."/>
            <person name="Op Den Camp H."/>
            <person name="Overmann J."/>
            <person name="Amann R."/>
            <person name="Jetten M.S.M."/>
            <person name="Mascher T."/>
            <person name="Medema M.H."/>
            <person name="Devos D.P."/>
            <person name="Kaster A.-K."/>
            <person name="Ovreas L."/>
            <person name="Rohde M."/>
            <person name="Galperin M.Y."/>
            <person name="Jogler C."/>
        </authorList>
    </citation>
    <scope>NUCLEOTIDE SEQUENCE [LARGE SCALE GENOMIC DNA]</scope>
    <source>
        <strain evidence="6 7">Pla100</strain>
    </source>
</reference>
<comment type="similarity">
    <text evidence="1">Belongs to the glycosyltransferase 2 family.</text>
</comment>
<dbReference type="EC" id="2.4.1.212" evidence="6"/>